<dbReference type="InterPro" id="IPR012677">
    <property type="entry name" value="Nucleotide-bd_a/b_plait_sf"/>
</dbReference>
<dbReference type="Proteomes" id="UP000504637">
    <property type="component" value="Unplaced"/>
</dbReference>
<dbReference type="FunFam" id="3.30.70.330:FF:000227">
    <property type="entry name" value="mRNA binding post-transcriptional regulator"/>
    <property type="match status" value="1"/>
</dbReference>
<protein>
    <submittedName>
        <fullName evidence="7">RNA-binding domain-containing protein</fullName>
    </submittedName>
</protein>
<dbReference type="GO" id="GO:0006376">
    <property type="term" value="P:mRNA splice site recognition"/>
    <property type="evidence" value="ECO:0007669"/>
    <property type="project" value="TreeGrafter"/>
</dbReference>
<name>A0A6J3MBW2_9PEZI</name>
<evidence type="ECO:0000256" key="2">
    <source>
        <dbReference type="ARBA" id="ARBA00022884"/>
    </source>
</evidence>
<feature type="domain" description="RRM" evidence="5">
    <location>
        <begin position="301"/>
        <end position="373"/>
    </location>
</feature>
<dbReference type="PANTHER" id="PTHR47640">
    <property type="entry name" value="TRNA SELENOCYSTEINE 1-ASSOCIATED PROTEIN 1-RELATED-RELATED"/>
    <property type="match status" value="1"/>
</dbReference>
<dbReference type="PANTHER" id="PTHR47640:SF10">
    <property type="entry name" value="TRNA SELENOCYSTEINE 1-ASSOCIATED PROTEIN 1-RELATED"/>
    <property type="match status" value="1"/>
</dbReference>
<dbReference type="Gene3D" id="3.30.70.330">
    <property type="match status" value="3"/>
</dbReference>
<dbReference type="GeneID" id="54358820"/>
<feature type="domain" description="RRM" evidence="5">
    <location>
        <begin position="71"/>
        <end position="150"/>
    </location>
</feature>
<dbReference type="GO" id="GO:0003729">
    <property type="term" value="F:mRNA binding"/>
    <property type="evidence" value="ECO:0007669"/>
    <property type="project" value="InterPro"/>
</dbReference>
<keyword evidence="1" id="KW-0677">Repeat</keyword>
<reference evidence="7" key="1">
    <citation type="submission" date="2020-01" db="EMBL/GenBank/DDBJ databases">
        <authorList>
            <consortium name="DOE Joint Genome Institute"/>
            <person name="Haridas S."/>
            <person name="Albert R."/>
            <person name="Binder M."/>
            <person name="Bloem J."/>
            <person name="Labutti K."/>
            <person name="Salamov A."/>
            <person name="Andreopoulos B."/>
            <person name="Baker S.E."/>
            <person name="Barry K."/>
            <person name="Bills G."/>
            <person name="Bluhm B.H."/>
            <person name="Cannon C."/>
            <person name="Castanera R."/>
            <person name="Culley D.E."/>
            <person name="Daum C."/>
            <person name="Ezra D."/>
            <person name="Gonzalez J.B."/>
            <person name="Henrissat B."/>
            <person name="Kuo A."/>
            <person name="Liang C."/>
            <person name="Lipzen A."/>
            <person name="Lutzoni F."/>
            <person name="Magnuson J."/>
            <person name="Mondo S."/>
            <person name="Nolan M."/>
            <person name="Ohm R."/>
            <person name="Pangilinan J."/>
            <person name="Park H.-J."/>
            <person name="Ramirez L."/>
            <person name="Alfaro M."/>
            <person name="Sun H."/>
            <person name="Tritt A."/>
            <person name="Yoshinaga Y."/>
            <person name="Zwiers L.-H."/>
            <person name="Turgeon B.G."/>
            <person name="Goodwin S.B."/>
            <person name="Spatafora J.W."/>
            <person name="Crous P.W."/>
            <person name="Grigoriev I.V."/>
        </authorList>
    </citation>
    <scope>NUCLEOTIDE SEQUENCE</scope>
    <source>
        <strain evidence="7">CBS 342.82</strain>
    </source>
</reference>
<dbReference type="AlphaFoldDB" id="A0A6J3MBW2"/>
<evidence type="ECO:0000313" key="6">
    <source>
        <dbReference type="Proteomes" id="UP000504637"/>
    </source>
</evidence>
<dbReference type="GO" id="GO:0005829">
    <property type="term" value="C:cytosol"/>
    <property type="evidence" value="ECO:0007669"/>
    <property type="project" value="TreeGrafter"/>
</dbReference>
<evidence type="ECO:0000256" key="1">
    <source>
        <dbReference type="ARBA" id="ARBA00022737"/>
    </source>
</evidence>
<feature type="compositionally biased region" description="Low complexity" evidence="4">
    <location>
        <begin position="31"/>
        <end position="49"/>
    </location>
</feature>
<dbReference type="CDD" id="cd12346">
    <property type="entry name" value="RRM3_NGR1_NAM8_like"/>
    <property type="match status" value="1"/>
</dbReference>
<feature type="region of interest" description="Disordered" evidence="4">
    <location>
        <begin position="241"/>
        <end position="262"/>
    </location>
</feature>
<dbReference type="InterPro" id="IPR000504">
    <property type="entry name" value="RRM_dom"/>
</dbReference>
<evidence type="ECO:0000313" key="7">
    <source>
        <dbReference type="RefSeq" id="XP_033462531.1"/>
    </source>
</evidence>
<reference evidence="7" key="2">
    <citation type="submission" date="2020-04" db="EMBL/GenBank/DDBJ databases">
        <authorList>
            <consortium name="NCBI Genome Project"/>
        </authorList>
    </citation>
    <scope>NUCLEOTIDE SEQUENCE</scope>
    <source>
        <strain evidence="7">CBS 342.82</strain>
    </source>
</reference>
<proteinExistence type="predicted"/>
<dbReference type="Pfam" id="PF00076">
    <property type="entry name" value="RRM_1"/>
    <property type="match status" value="3"/>
</dbReference>
<keyword evidence="6" id="KW-1185">Reference proteome</keyword>
<gene>
    <name evidence="7" type="ORF">K489DRAFT_314549</name>
</gene>
<feature type="region of interest" description="Disordered" evidence="4">
    <location>
        <begin position="1"/>
        <end position="70"/>
    </location>
</feature>
<feature type="compositionally biased region" description="Gly residues" evidence="4">
    <location>
        <begin position="251"/>
        <end position="262"/>
    </location>
</feature>
<dbReference type="InterPro" id="IPR035979">
    <property type="entry name" value="RBD_domain_sf"/>
</dbReference>
<dbReference type="InterPro" id="IPR050825">
    <property type="entry name" value="RBM42_RBP45_47-like"/>
</dbReference>
<keyword evidence="2 3" id="KW-0694">RNA-binding</keyword>
<reference evidence="7" key="3">
    <citation type="submission" date="2025-08" db="UniProtKB">
        <authorList>
            <consortium name="RefSeq"/>
        </authorList>
    </citation>
    <scope>IDENTIFICATION</scope>
    <source>
        <strain evidence="7">CBS 342.82</strain>
    </source>
</reference>
<evidence type="ECO:0000259" key="5">
    <source>
        <dbReference type="PROSITE" id="PS50102"/>
    </source>
</evidence>
<evidence type="ECO:0000256" key="4">
    <source>
        <dbReference type="SAM" id="MobiDB-lite"/>
    </source>
</evidence>
<feature type="domain" description="RRM" evidence="5">
    <location>
        <begin position="165"/>
        <end position="244"/>
    </location>
</feature>
<dbReference type="FunFam" id="3.30.70.330:FF:000065">
    <property type="entry name" value="mRNA binding post-transcriptional regulator"/>
    <property type="match status" value="1"/>
</dbReference>
<sequence length="421" mass="45078">MSFQPNFEGGAQQQQGKDEQNAFGGAPAGLQQPNPMNQQMDPSQQQGPFPGAPQGGAPGPGGPQAGGDQKTTLWMGELEPWIDENFVRSVWFNLGYQVNVKMIRDKFSGSNAGYCFVDFESSERAAAALGLNGQVIPNSNRQFKLNWASGGGLADRSRDDRGPEFSIFVGDLGPEVNEYVLMSLFQGKYGSCKSAKIMSDPISGMSRGYGFVRFASEDDQQKALHEMQGVYCGNRPMRISTATPKNKNAAGPGGPGGPMGGMQGPGGGPGMGVYGMGAPQNVNYYTGQPQPMNQFTDPNNTTVFVGGLSGYVTEDELRSFFQGFGEITYVKIPPGKGCGFVQFVQRHAAEMAINQMQGYPIGNSRVRLSWGRSQNNSGPAGTPYRPAPPPPVYPSMGSMGSMGMPPQHPYGNFAPMNVRRT</sequence>
<accession>A0A6J3MBW2</accession>
<dbReference type="SUPFAM" id="SSF54928">
    <property type="entry name" value="RNA-binding domain, RBD"/>
    <property type="match status" value="2"/>
</dbReference>
<dbReference type="PROSITE" id="PS50102">
    <property type="entry name" value="RRM"/>
    <property type="match status" value="3"/>
</dbReference>
<dbReference type="SMART" id="SM00360">
    <property type="entry name" value="RRM"/>
    <property type="match status" value="3"/>
</dbReference>
<dbReference type="OrthoDB" id="446113at2759"/>
<feature type="region of interest" description="Disordered" evidence="4">
    <location>
        <begin position="370"/>
        <end position="389"/>
    </location>
</feature>
<feature type="compositionally biased region" description="Gly residues" evidence="4">
    <location>
        <begin position="53"/>
        <end position="65"/>
    </location>
</feature>
<organism evidence="7">
    <name type="scientific">Dissoconium aciculare CBS 342.82</name>
    <dbReference type="NCBI Taxonomy" id="1314786"/>
    <lineage>
        <taxon>Eukaryota</taxon>
        <taxon>Fungi</taxon>
        <taxon>Dikarya</taxon>
        <taxon>Ascomycota</taxon>
        <taxon>Pezizomycotina</taxon>
        <taxon>Dothideomycetes</taxon>
        <taxon>Dothideomycetidae</taxon>
        <taxon>Mycosphaerellales</taxon>
        <taxon>Dissoconiaceae</taxon>
        <taxon>Dissoconium</taxon>
    </lineage>
</organism>
<dbReference type="CDD" id="cd12611">
    <property type="entry name" value="RRM1_NGR1_NAM8_like"/>
    <property type="match status" value="1"/>
</dbReference>
<evidence type="ECO:0000256" key="3">
    <source>
        <dbReference type="PROSITE-ProRule" id="PRU00176"/>
    </source>
</evidence>
<dbReference type="RefSeq" id="XP_033462531.1">
    <property type="nucleotide sequence ID" value="XM_033601020.1"/>
</dbReference>
<feature type="compositionally biased region" description="Polar residues" evidence="4">
    <location>
        <begin position="1"/>
        <end position="15"/>
    </location>
</feature>
<dbReference type="FunFam" id="3.30.70.330:FF:000222">
    <property type="entry name" value="mRNA binding post-transcriptional regulator"/>
    <property type="match status" value="1"/>
</dbReference>